<proteinExistence type="predicted"/>
<organism evidence="1">
    <name type="scientific">viral metagenome</name>
    <dbReference type="NCBI Taxonomy" id="1070528"/>
    <lineage>
        <taxon>unclassified sequences</taxon>
        <taxon>metagenomes</taxon>
        <taxon>organismal metagenomes</taxon>
    </lineage>
</organism>
<dbReference type="EMBL" id="MT143884">
    <property type="protein sequence ID" value="QJB04536.1"/>
    <property type="molecule type" value="Genomic_DNA"/>
</dbReference>
<name>A0A6M3MGR3_9ZZZZ</name>
<reference evidence="1" key="1">
    <citation type="submission" date="2020-03" db="EMBL/GenBank/DDBJ databases">
        <title>The deep terrestrial virosphere.</title>
        <authorList>
            <person name="Holmfeldt K."/>
            <person name="Nilsson E."/>
            <person name="Simone D."/>
            <person name="Lopez-Fernandez M."/>
            <person name="Wu X."/>
            <person name="de Brujin I."/>
            <person name="Lundin D."/>
            <person name="Andersson A."/>
            <person name="Bertilsson S."/>
            <person name="Dopson M."/>
        </authorList>
    </citation>
    <scope>NUCLEOTIDE SEQUENCE</scope>
    <source>
        <strain evidence="1">MM171B00234</strain>
    </source>
</reference>
<evidence type="ECO:0000313" key="1">
    <source>
        <dbReference type="EMBL" id="QJB04536.1"/>
    </source>
</evidence>
<sequence length="106" mass="12618">MSIIYSDAELTQIEKLMGREFIELYEKIWGERNKVKNYLRTVKISLNASTGYTKTYWEYKRGEVVAVLQNQSKWLREVIMEPLKGKISDDMYSKLENYLNENEPQV</sequence>
<dbReference type="AlphaFoldDB" id="A0A6M3MGR3"/>
<accession>A0A6M3MGR3</accession>
<gene>
    <name evidence="1" type="ORF">MM171B00234_0037</name>
</gene>
<protein>
    <submittedName>
        <fullName evidence="1">Uncharacterized protein</fullName>
    </submittedName>
</protein>